<dbReference type="EMBL" id="HE796683">
    <property type="protein sequence ID" value="CCG99665.1"/>
    <property type="molecule type" value="Genomic_DNA"/>
</dbReference>
<feature type="domain" description="Two component regulator three Y" evidence="3">
    <location>
        <begin position="702"/>
        <end position="764"/>
    </location>
</feature>
<feature type="domain" description="Signal transduction histidine kinase internal region" evidence="2">
    <location>
        <begin position="818"/>
        <end position="893"/>
    </location>
</feature>
<dbReference type="PATRIC" id="fig|1166018.3.peg.3392"/>
<dbReference type="Gene3D" id="2.60.40.10">
    <property type="entry name" value="Immunoglobulins"/>
    <property type="match status" value="1"/>
</dbReference>
<dbReference type="Pfam" id="PF07494">
    <property type="entry name" value="Reg_prop"/>
    <property type="match status" value="4"/>
</dbReference>
<name>I0K6B2_9BACT</name>
<dbReference type="InterPro" id="IPR011123">
    <property type="entry name" value="Y_Y_Y"/>
</dbReference>
<dbReference type="SUPFAM" id="SSF55874">
    <property type="entry name" value="ATPase domain of HSP90 chaperone/DNA topoisomerase II/histidine kinase"/>
    <property type="match status" value="1"/>
</dbReference>
<dbReference type="PANTHER" id="PTHR34220:SF7">
    <property type="entry name" value="SENSOR HISTIDINE KINASE YPDA"/>
    <property type="match status" value="1"/>
</dbReference>
<keyword evidence="1" id="KW-0732">Signal</keyword>
<dbReference type="AlphaFoldDB" id="I0K6B2"/>
<dbReference type="InterPro" id="IPR010559">
    <property type="entry name" value="Sig_transdc_His_kin_internal"/>
</dbReference>
<dbReference type="Pfam" id="PF07495">
    <property type="entry name" value="Y_Y_Y"/>
    <property type="match status" value="1"/>
</dbReference>
<evidence type="ECO:0000256" key="1">
    <source>
        <dbReference type="SAM" id="SignalP"/>
    </source>
</evidence>
<gene>
    <name evidence="4" type="ORF">FAES_1655</name>
</gene>
<dbReference type="PANTHER" id="PTHR34220">
    <property type="entry name" value="SENSOR HISTIDINE KINASE YPDA"/>
    <property type="match status" value="1"/>
</dbReference>
<dbReference type="OrthoDB" id="900814at2"/>
<keyword evidence="5" id="KW-1185">Reference proteome</keyword>
<dbReference type="GO" id="GO:0000155">
    <property type="term" value="F:phosphorelay sensor kinase activity"/>
    <property type="evidence" value="ECO:0007669"/>
    <property type="project" value="InterPro"/>
</dbReference>
<dbReference type="HOGENOM" id="CLU_000445_28_2_10"/>
<dbReference type="InterPro" id="IPR011110">
    <property type="entry name" value="Reg_prop"/>
</dbReference>
<evidence type="ECO:0000259" key="2">
    <source>
        <dbReference type="Pfam" id="PF06580"/>
    </source>
</evidence>
<dbReference type="KEGG" id="fae:FAES_1655"/>
<accession>I0K6B2</accession>
<dbReference type="eggNOG" id="COG3292">
    <property type="taxonomic scope" value="Bacteria"/>
</dbReference>
<dbReference type="eggNOG" id="COG2972">
    <property type="taxonomic scope" value="Bacteria"/>
</dbReference>
<dbReference type="Pfam" id="PF06580">
    <property type="entry name" value="His_kinase"/>
    <property type="match status" value="1"/>
</dbReference>
<dbReference type="InterPro" id="IPR013783">
    <property type="entry name" value="Ig-like_fold"/>
</dbReference>
<dbReference type="GO" id="GO:0016020">
    <property type="term" value="C:membrane"/>
    <property type="evidence" value="ECO:0007669"/>
    <property type="project" value="InterPro"/>
</dbReference>
<dbReference type="Proteomes" id="UP000011058">
    <property type="component" value="Chromosome"/>
</dbReference>
<proteinExistence type="predicted"/>
<feature type="chain" id="PRO_5003629909" evidence="1">
    <location>
        <begin position="22"/>
        <end position="999"/>
    </location>
</feature>
<dbReference type="RefSeq" id="WP_015330764.1">
    <property type="nucleotide sequence ID" value="NC_020054.1"/>
</dbReference>
<organism evidence="4 5">
    <name type="scientific">Fibrella aestuarina BUZ 2</name>
    <dbReference type="NCBI Taxonomy" id="1166018"/>
    <lineage>
        <taxon>Bacteria</taxon>
        <taxon>Pseudomonadati</taxon>
        <taxon>Bacteroidota</taxon>
        <taxon>Cytophagia</taxon>
        <taxon>Cytophagales</taxon>
        <taxon>Spirosomataceae</taxon>
        <taxon>Fibrella</taxon>
    </lineage>
</organism>
<feature type="signal peptide" evidence="1">
    <location>
        <begin position="1"/>
        <end position="21"/>
    </location>
</feature>
<reference evidence="4 5" key="1">
    <citation type="journal article" date="2012" name="J. Bacteriol.">
        <title>Genome Sequence of Fibrella aestuarina BUZ 2T, a Filamentous Marine Bacterium.</title>
        <authorList>
            <person name="Filippini M."/>
            <person name="Qi W."/>
            <person name="Blom J."/>
            <person name="Goesmann A."/>
            <person name="Smits T.H."/>
            <person name="Bagheri H.C."/>
        </authorList>
    </citation>
    <scope>NUCLEOTIDE SEQUENCE [LARGE SCALE GENOMIC DNA]</scope>
    <source>
        <strain evidence="5">BUZ 2T</strain>
    </source>
</reference>
<dbReference type="STRING" id="1166018.FAES_1655"/>
<dbReference type="Gene3D" id="2.130.10.10">
    <property type="entry name" value="YVTN repeat-like/Quinoprotein amine dehydrogenase"/>
    <property type="match status" value="2"/>
</dbReference>
<evidence type="ECO:0000259" key="3">
    <source>
        <dbReference type="Pfam" id="PF07495"/>
    </source>
</evidence>
<dbReference type="SUPFAM" id="SSF63829">
    <property type="entry name" value="Calcium-dependent phosphotriesterase"/>
    <property type="match status" value="3"/>
</dbReference>
<evidence type="ECO:0000313" key="4">
    <source>
        <dbReference type="EMBL" id="CCG99665.1"/>
    </source>
</evidence>
<dbReference type="InterPro" id="IPR050640">
    <property type="entry name" value="Bact_2-comp_sensor_kinase"/>
</dbReference>
<evidence type="ECO:0000313" key="5">
    <source>
        <dbReference type="Proteomes" id="UP000011058"/>
    </source>
</evidence>
<dbReference type="InterPro" id="IPR015943">
    <property type="entry name" value="WD40/YVTN_repeat-like_dom_sf"/>
</dbReference>
<dbReference type="InterPro" id="IPR036890">
    <property type="entry name" value="HATPase_C_sf"/>
</dbReference>
<protein>
    <submittedName>
        <fullName evidence="4">Sensor protein lytS</fullName>
    </submittedName>
</protein>
<sequence>MTPKCLLICALSLFMNVTCPAQKTTLNFRHISVADGLNDGSIMAMCQDKYGYMWFATLGALHRYNGHSIERFSHIVGDSTSAPVDNAWSIANDADGRLWLGYDLGLYEFDHDTNKFIHHPALKGLYIQQIVPARQHTLYLLTSLGVIRYDTQTGQTRNLSQINALLTKHPAHSLQLRNGHLFIGSVNGYVTYAIDTDKWLFTPFGNVGDFKANRILVDQTGNLWLSDFARFQLATYDPAAKQFAIFRDPKLPRAAVRETAYNDFVCDKTNTIWVTSLLGGLMKINASTHAVDYFFNAKTESLKNGWRNLRNIYLSNDANLFIGCADGVIYFQAADGLFTTVLPKPFEGPSPFARAMLEDRDGRWWFTSGDGVVRYNPDSEQTVVWKNETGKEPVIYFNSVRGIAEDREGTIWLATGKGINSYSRGATKFRFYTAADSIPNAFYYCANADSQGRIWFGTKDADGLYYFSLKTHRFYSLTTHPLLKKYSGLGARIVFEDSQRRLWIGHNGNGLVMLDERRGITRYWFNTSTTKATICGNTIVDIKEDKKGVIWVSTFNGVTGIDLRQNTYTWLTDQSFFKSTFTGPLAVDAKNRLWVGTGNGLYVVDEPRKTAALFDENSGMQSAAFTEHSGYTTKDGWMMLPTLRGFVRFDPMRYVPSPSRYDFFASTVEALNKSYKLPRRSNTELDLKPDENFLTITLEAINFINPTQTQYAYKLEGVDPDWVYSQYPKATYTNLDGGTYTFHYKVSASPGNWAVPEKTITLTIGTLFYKTSWFKGLILCLVGLLVVDFVRFRIAQRQRIHNLQLQSTRLERDKTELQYQNLINHLNPHFLFNSLTSLNSLILTSPREASQFLRKLSAIYRYILQNKDKELVPLRDELAFVQPYIDLQTARFGLGLRITIAVPDTYLTQLIVPVTLQNLLENAIKHNSIDEDNPLVIRIYPDEDYLCVANHLQKKGFVETSNKQGLASMKSMYHYLSRRAVDVIETDSEFIVKVPLIQP</sequence>